<dbReference type="InterPro" id="IPR013525">
    <property type="entry name" value="ABC2_TM"/>
</dbReference>
<name>A0ABS2DKR3_9BACI</name>
<feature type="transmembrane region" description="Helical" evidence="10">
    <location>
        <begin position="144"/>
        <end position="167"/>
    </location>
</feature>
<feature type="transmembrane region" description="Helical" evidence="10">
    <location>
        <begin position="240"/>
        <end position="258"/>
    </location>
</feature>
<proteinExistence type="inferred from homology"/>
<evidence type="ECO:0000256" key="3">
    <source>
        <dbReference type="ARBA" id="ARBA00022448"/>
    </source>
</evidence>
<dbReference type="RefSeq" id="WP_204204440.1">
    <property type="nucleotide sequence ID" value="NZ_JAFELM010000039.1"/>
</dbReference>
<dbReference type="InterPro" id="IPR047817">
    <property type="entry name" value="ABC2_TM_bact-type"/>
</dbReference>
<feature type="transmembrane region" description="Helical" evidence="10">
    <location>
        <begin position="179"/>
        <end position="196"/>
    </location>
</feature>
<evidence type="ECO:0000313" key="12">
    <source>
        <dbReference type="EMBL" id="MBM6619082.1"/>
    </source>
</evidence>
<keyword evidence="4 10" id="KW-1003">Cell membrane</keyword>
<evidence type="ECO:0000313" key="13">
    <source>
        <dbReference type="Proteomes" id="UP001518925"/>
    </source>
</evidence>
<evidence type="ECO:0000256" key="9">
    <source>
        <dbReference type="ARBA" id="ARBA00023136"/>
    </source>
</evidence>
<keyword evidence="9 10" id="KW-0472">Membrane</keyword>
<dbReference type="PANTHER" id="PTHR30413">
    <property type="entry name" value="INNER MEMBRANE TRANSPORT PERMEASE"/>
    <property type="match status" value="1"/>
</dbReference>
<evidence type="ECO:0000256" key="10">
    <source>
        <dbReference type="RuleBase" id="RU361157"/>
    </source>
</evidence>
<evidence type="ECO:0000256" key="1">
    <source>
        <dbReference type="ARBA" id="ARBA00004651"/>
    </source>
</evidence>
<protein>
    <recommendedName>
        <fullName evidence="10">Transport permease protein</fullName>
    </recommendedName>
</protein>
<feature type="transmembrane region" description="Helical" evidence="10">
    <location>
        <begin position="70"/>
        <end position="89"/>
    </location>
</feature>
<comment type="caution">
    <text evidence="12">The sequence shown here is derived from an EMBL/GenBank/DDBJ whole genome shotgun (WGS) entry which is preliminary data.</text>
</comment>
<evidence type="ECO:0000259" key="11">
    <source>
        <dbReference type="PROSITE" id="PS51012"/>
    </source>
</evidence>
<dbReference type="InterPro" id="IPR000412">
    <property type="entry name" value="ABC_2_transport"/>
</dbReference>
<sequence>MSFALSTLKEQISNIYLIIRLSIYELKSTNSNNYLGLLWEIINPMIQISIYWFVFGYGITEGKDVNGIPYLQWMLSGIAVWFFISPAVIQGSKSIYTRIKLIAKMNFPISAIPTFVIISKFYHHVVLVGIILVILQFYDFTISIYLVQLFYFMFAVIALLISLSLITSTLSTIVRDVQMVVQAIMRVLLYLSPILWTPDRLPEWVQTIMKINPFYYIVEGYRASLLGTSWYFIENIQYTLYFWGIVLILFLFGSYLLYKFRDQFVDYL</sequence>
<comment type="similarity">
    <text evidence="2 10">Belongs to the ABC-2 integral membrane protein family.</text>
</comment>
<keyword evidence="6 10" id="KW-0812">Transmembrane</keyword>
<dbReference type="Proteomes" id="UP001518925">
    <property type="component" value="Unassembled WGS sequence"/>
</dbReference>
<evidence type="ECO:0000256" key="4">
    <source>
        <dbReference type="ARBA" id="ARBA00022475"/>
    </source>
</evidence>
<feature type="domain" description="ABC transmembrane type-2" evidence="11">
    <location>
        <begin position="35"/>
        <end position="260"/>
    </location>
</feature>
<evidence type="ECO:0000256" key="8">
    <source>
        <dbReference type="ARBA" id="ARBA00022989"/>
    </source>
</evidence>
<dbReference type="PROSITE" id="PS51012">
    <property type="entry name" value="ABC_TM2"/>
    <property type="match status" value="1"/>
</dbReference>
<accession>A0ABS2DKR3</accession>
<feature type="transmembrane region" description="Helical" evidence="10">
    <location>
        <begin position="37"/>
        <end position="58"/>
    </location>
</feature>
<comment type="subcellular location">
    <subcellularLocation>
        <location evidence="1 10">Cell membrane</location>
        <topology evidence="1 10">Multi-pass membrane protein</topology>
    </subcellularLocation>
</comment>
<dbReference type="PIRSF" id="PIRSF006648">
    <property type="entry name" value="DrrB"/>
    <property type="match status" value="1"/>
</dbReference>
<evidence type="ECO:0000256" key="7">
    <source>
        <dbReference type="ARBA" id="ARBA00022903"/>
    </source>
</evidence>
<dbReference type="Pfam" id="PF01061">
    <property type="entry name" value="ABC2_membrane"/>
    <property type="match status" value="1"/>
</dbReference>
<evidence type="ECO:0000256" key="5">
    <source>
        <dbReference type="ARBA" id="ARBA00022597"/>
    </source>
</evidence>
<keyword evidence="5" id="KW-0762">Sugar transport</keyword>
<organism evidence="12 13">
    <name type="scientific">Bacillus suaedaesalsae</name>
    <dbReference type="NCBI Taxonomy" id="2810349"/>
    <lineage>
        <taxon>Bacteria</taxon>
        <taxon>Bacillati</taxon>
        <taxon>Bacillota</taxon>
        <taxon>Bacilli</taxon>
        <taxon>Bacillales</taxon>
        <taxon>Bacillaceae</taxon>
        <taxon>Bacillus</taxon>
    </lineage>
</organism>
<keyword evidence="13" id="KW-1185">Reference proteome</keyword>
<dbReference type="EMBL" id="JAFELM010000039">
    <property type="protein sequence ID" value="MBM6619082.1"/>
    <property type="molecule type" value="Genomic_DNA"/>
</dbReference>
<evidence type="ECO:0000256" key="2">
    <source>
        <dbReference type="ARBA" id="ARBA00007783"/>
    </source>
</evidence>
<keyword evidence="8 10" id="KW-1133">Transmembrane helix</keyword>
<reference evidence="12 13" key="1">
    <citation type="submission" date="2021-02" db="EMBL/GenBank/DDBJ databases">
        <title>Bacillus sp. RD4P76, an endophyte from a halophyte.</title>
        <authorList>
            <person name="Sun J.-Q."/>
        </authorList>
    </citation>
    <scope>NUCLEOTIDE SEQUENCE [LARGE SCALE GENOMIC DNA]</scope>
    <source>
        <strain evidence="12 13">RD4P76</strain>
    </source>
</reference>
<keyword evidence="7" id="KW-0972">Capsule biogenesis/degradation</keyword>
<dbReference type="PANTHER" id="PTHR30413:SF10">
    <property type="entry name" value="CAPSULE POLYSACCHARIDE EXPORT INNER-MEMBRANE PROTEIN CTRC"/>
    <property type="match status" value="1"/>
</dbReference>
<keyword evidence="3 10" id="KW-0813">Transport</keyword>
<feature type="transmembrane region" description="Helical" evidence="10">
    <location>
        <begin position="110"/>
        <end position="138"/>
    </location>
</feature>
<gene>
    <name evidence="12" type="ORF">JR050_15545</name>
</gene>
<evidence type="ECO:0000256" key="6">
    <source>
        <dbReference type="ARBA" id="ARBA00022692"/>
    </source>
</evidence>